<keyword evidence="3" id="KW-1185">Reference proteome</keyword>
<dbReference type="EMBL" id="BMQN01000001">
    <property type="protein sequence ID" value="GGR79774.1"/>
    <property type="molecule type" value="Genomic_DNA"/>
</dbReference>
<evidence type="ECO:0000313" key="3">
    <source>
        <dbReference type="Proteomes" id="UP000644548"/>
    </source>
</evidence>
<name>A0ABQ2RY76_9DEIO</name>
<evidence type="ECO:0000256" key="1">
    <source>
        <dbReference type="SAM" id="SignalP"/>
    </source>
</evidence>
<sequence>MNARSLTAWTAALALTGMTGNGLSATTCVTKPTHAFNGLVKITYPSSSGSAYLQQACDTGAQQLKADIMANARAQGISVKWIEIYGARNWGSTFHDLIYKTRAFGYAQAAYGKYNVIPKSRMSGAEFLVYATKNGKYISMGSQREGASRAKTADVFIVYGN</sequence>
<feature type="chain" id="PRO_5046652257" evidence="1">
    <location>
        <begin position="25"/>
        <end position="161"/>
    </location>
</feature>
<gene>
    <name evidence="2" type="ORF">GCM10008960_03300</name>
</gene>
<comment type="caution">
    <text evidence="2">The sequence shown here is derived from an EMBL/GenBank/DDBJ whole genome shotgun (WGS) entry which is preliminary data.</text>
</comment>
<dbReference type="Proteomes" id="UP000644548">
    <property type="component" value="Unassembled WGS sequence"/>
</dbReference>
<proteinExistence type="predicted"/>
<accession>A0ABQ2RY76</accession>
<keyword evidence="1" id="KW-0732">Signal</keyword>
<evidence type="ECO:0000313" key="2">
    <source>
        <dbReference type="EMBL" id="GGR79774.1"/>
    </source>
</evidence>
<organism evidence="2 3">
    <name type="scientific">Deinococcus sedimenti</name>
    <dbReference type="NCBI Taxonomy" id="1867090"/>
    <lineage>
        <taxon>Bacteria</taxon>
        <taxon>Thermotogati</taxon>
        <taxon>Deinococcota</taxon>
        <taxon>Deinococci</taxon>
        <taxon>Deinococcales</taxon>
        <taxon>Deinococcaceae</taxon>
        <taxon>Deinococcus</taxon>
    </lineage>
</organism>
<reference evidence="3" key="1">
    <citation type="journal article" date="2019" name="Int. J. Syst. Evol. Microbiol.">
        <title>The Global Catalogue of Microorganisms (GCM) 10K type strain sequencing project: providing services to taxonomists for standard genome sequencing and annotation.</title>
        <authorList>
            <consortium name="The Broad Institute Genomics Platform"/>
            <consortium name="The Broad Institute Genome Sequencing Center for Infectious Disease"/>
            <person name="Wu L."/>
            <person name="Ma J."/>
        </authorList>
    </citation>
    <scope>NUCLEOTIDE SEQUENCE [LARGE SCALE GENOMIC DNA]</scope>
    <source>
        <strain evidence="3">JCM 31405</strain>
    </source>
</reference>
<feature type="signal peptide" evidence="1">
    <location>
        <begin position="1"/>
        <end position="24"/>
    </location>
</feature>
<dbReference type="RefSeq" id="WP_189071413.1">
    <property type="nucleotide sequence ID" value="NZ_BMQN01000001.1"/>
</dbReference>
<protein>
    <submittedName>
        <fullName evidence="2">Uncharacterized protein</fullName>
    </submittedName>
</protein>